<evidence type="ECO:0000313" key="1">
    <source>
        <dbReference type="EMBL" id="KWX05563.1"/>
    </source>
</evidence>
<dbReference type="Proteomes" id="UP000070598">
    <property type="component" value="Unassembled WGS sequence"/>
</dbReference>
<dbReference type="EMBL" id="JYIJ01000011">
    <property type="protein sequence ID" value="KWX05563.1"/>
    <property type="molecule type" value="Genomic_DNA"/>
</dbReference>
<dbReference type="EMBL" id="JYIK01001082">
    <property type="protein sequence ID" value="KWX06928.1"/>
    <property type="molecule type" value="Genomic_DNA"/>
</dbReference>
<dbReference type="PATRIC" id="fig|1469144.8.peg.5151"/>
<sequence>MKWAGHFEEAHVTIESQLIAPSPVDALLSKLEEPRIVAALNDLLDHADLLAILLVGLNGLVRRGEVIGEAFADAVSELRGAASGASTSWEAVDLPKLASSLATLSSAVADATPALETLLRSDLTDPRVVRVISGVARALLQGAEQEKAEPLKPTGVFSLLRALKDEDVARGLGFLIHVARAFGRELKSP</sequence>
<reference evidence="2 4" key="1">
    <citation type="submission" date="2015-02" db="EMBL/GenBank/DDBJ databases">
        <title>Physiological reanalysis, assessment of diazotrophy, and genome sequences of multiple isolates of Streptomyces thermoautotrophicus.</title>
        <authorList>
            <person name="MacKellar D.C."/>
            <person name="Lieber L."/>
            <person name="Norman J."/>
            <person name="Bolger A."/>
            <person name="Tobin C."/>
            <person name="Murray J.W."/>
            <person name="Prell J."/>
        </authorList>
    </citation>
    <scope>NUCLEOTIDE SEQUENCE [LARGE SCALE GENOMIC DNA]</scope>
    <source>
        <strain evidence="2 4">UBT1</strain>
    </source>
</reference>
<dbReference type="AlphaFoldDB" id="A0A132N9X4"/>
<protein>
    <recommendedName>
        <fullName evidence="5">DUF1641 domain-containing protein</fullName>
    </recommendedName>
</protein>
<organism evidence="2 3">
    <name type="scientific">Carbonactinospora thermoautotrophica</name>
    <dbReference type="NCBI Taxonomy" id="1469144"/>
    <lineage>
        <taxon>Bacteria</taxon>
        <taxon>Bacillati</taxon>
        <taxon>Actinomycetota</taxon>
        <taxon>Actinomycetes</taxon>
        <taxon>Kitasatosporales</taxon>
        <taxon>Carbonactinosporaceae</taxon>
        <taxon>Carbonactinospora</taxon>
    </lineage>
</organism>
<evidence type="ECO:0000313" key="3">
    <source>
        <dbReference type="Proteomes" id="UP000070598"/>
    </source>
</evidence>
<gene>
    <name evidence="1" type="ORF">TH66_02550</name>
    <name evidence="2" type="ORF">TR74_20470</name>
</gene>
<proteinExistence type="predicted"/>
<dbReference type="InterPro" id="IPR012440">
    <property type="entry name" value="DUF1641"/>
</dbReference>
<dbReference type="Pfam" id="PF07849">
    <property type="entry name" value="DUF1641"/>
    <property type="match status" value="1"/>
</dbReference>
<evidence type="ECO:0000313" key="2">
    <source>
        <dbReference type="EMBL" id="KWX06928.1"/>
    </source>
</evidence>
<reference evidence="3" key="2">
    <citation type="submission" date="2015-02" db="EMBL/GenBank/DDBJ databases">
        <title>Physiological reanalysis, assessment of diazotrophy, and genome sequences of multiple isolates of Streptomyces thermoautotrophicus.</title>
        <authorList>
            <person name="MacKellar D.C."/>
            <person name="Lieber L."/>
            <person name="Norman J."/>
            <person name="Bolger A."/>
            <person name="Tobin C."/>
            <person name="Murray J.W."/>
            <person name="Friesen M."/>
            <person name="Prell J."/>
        </authorList>
    </citation>
    <scope>NUCLEOTIDE SEQUENCE [LARGE SCALE GENOMIC DNA]</scope>
    <source>
        <strain evidence="3">UBT1</strain>
    </source>
</reference>
<accession>A0A132N9X4</accession>
<comment type="caution">
    <text evidence="2">The sequence shown here is derived from an EMBL/GenBank/DDBJ whole genome shotgun (WGS) entry which is preliminary data.</text>
</comment>
<dbReference type="Proteomes" id="UP000070659">
    <property type="component" value="Unassembled WGS sequence"/>
</dbReference>
<evidence type="ECO:0000313" key="4">
    <source>
        <dbReference type="Proteomes" id="UP000070659"/>
    </source>
</evidence>
<evidence type="ECO:0008006" key="5">
    <source>
        <dbReference type="Google" id="ProtNLM"/>
    </source>
</evidence>
<name>A0A132N9X4_9ACTN</name>
<dbReference type="PANTHER" id="PTHR39180">
    <property type="match status" value="1"/>
</dbReference>
<dbReference type="PANTHER" id="PTHR39180:SF2">
    <property type="entry name" value="DUF1641 DOMAIN-CONTAINING PROTEIN"/>
    <property type="match status" value="1"/>
</dbReference>